<name>A0ABS9DU31_9PROT</name>
<evidence type="ECO:0000313" key="2">
    <source>
        <dbReference type="Proteomes" id="UP001521209"/>
    </source>
</evidence>
<sequence>MTDRDAKIAGRLIRVVLDDDAHGGIPATLEADRNQAIADLTADNRFALVAHPDRATVLHLSVQDGRLVFDIRTEADETLQVIVLAPGPFRTMIRDYRMLLDSYASAVAEGRESRIQAIDMGRRGLHNEGAEIVMARLKGKVLLDFDTARRIFTLVCALHRRI</sequence>
<dbReference type="RefSeq" id="WP_235703470.1">
    <property type="nucleotide sequence ID" value="NZ_JAKGBZ010000008.1"/>
</dbReference>
<comment type="caution">
    <text evidence="1">The sequence shown here is derived from an EMBL/GenBank/DDBJ whole genome shotgun (WGS) entry which is preliminary data.</text>
</comment>
<protein>
    <submittedName>
        <fullName evidence="1">UPF0262 family protein</fullName>
    </submittedName>
</protein>
<dbReference type="EMBL" id="JAKGBZ010000008">
    <property type="protein sequence ID" value="MCF3946236.1"/>
    <property type="molecule type" value="Genomic_DNA"/>
</dbReference>
<accession>A0ABS9DU31</accession>
<organism evidence="1 2">
    <name type="scientific">Acidiphilium iwatense</name>
    <dbReference type="NCBI Taxonomy" id="768198"/>
    <lineage>
        <taxon>Bacteria</taxon>
        <taxon>Pseudomonadati</taxon>
        <taxon>Pseudomonadota</taxon>
        <taxon>Alphaproteobacteria</taxon>
        <taxon>Acetobacterales</taxon>
        <taxon>Acidocellaceae</taxon>
        <taxon>Acidiphilium</taxon>
    </lineage>
</organism>
<dbReference type="InterPro" id="IPR008321">
    <property type="entry name" value="UCP032146"/>
</dbReference>
<dbReference type="Pfam" id="PF06793">
    <property type="entry name" value="UPF0262"/>
    <property type="match status" value="1"/>
</dbReference>
<dbReference type="Proteomes" id="UP001521209">
    <property type="component" value="Unassembled WGS sequence"/>
</dbReference>
<keyword evidence="2" id="KW-1185">Reference proteome</keyword>
<proteinExistence type="predicted"/>
<gene>
    <name evidence="1" type="ORF">L2A60_06010</name>
</gene>
<dbReference type="NCBIfam" id="NF002769">
    <property type="entry name" value="PRK02853.1"/>
    <property type="match status" value="1"/>
</dbReference>
<reference evidence="1 2" key="1">
    <citation type="submission" date="2022-01" db="EMBL/GenBank/DDBJ databases">
        <authorList>
            <person name="Won M."/>
            <person name="Kim S.-J."/>
            <person name="Kwon S.-W."/>
        </authorList>
    </citation>
    <scope>NUCLEOTIDE SEQUENCE [LARGE SCALE GENOMIC DNA]</scope>
    <source>
        <strain evidence="1 2">KCTC 23505</strain>
    </source>
</reference>
<evidence type="ECO:0000313" key="1">
    <source>
        <dbReference type="EMBL" id="MCF3946236.1"/>
    </source>
</evidence>